<sequence length="715" mass="78124">MLAETFAVLAGHESSLFITSQDGLKLSESFSTLLHPGERSALISLASLASRYRDVRAFVRSPSHPQNEYICALASAIGTELKGYESLVIKTEESVLRKDDSLVGSGSFVPLSALLATFSLWEPPLAALSSLVAEIKAGPSDANARDWSAGRLIDLVHRRAMTGYSRVAEIFNRLLSALQRILLHYFNAYLLHGVALPPDSMPSCISSESKESIIYVGDAIATIQKEGWTKSLPRELLAEWTTGLNSASIFETQLFDKLVSDIRVGVSEWLWAHVLTKDDIVLAIDALADYFLLRNGEFAVAVIREIERLKADRLKSRNSIIRAQDLNHALLRASVGTSAETDPSLSKLSFTIPSGTTRPFLPHLTKSNTSMSRINALPDFSSFLLGTPTQLTYPLDFPLSLFLSPSALQTYARMHAYLASVRRAHILLLDLWSSLSLAQRKRRKWVRIGEGGAGVGEEQLRTRLLRRTWGTVREMVWFLEVLWGYIGGDVVDTCYRAFREQIGSPVGRIRTTSTSRSQAAGSPTVPSRPGTPAGATETAAVAGERQLDFTTLRQLHTAYLTNLTAASLMASGPLSTVVHEVLHTCERLGAQVARWGGDVLPDLLSAQMEGVGGMVERQQVVDEIYETFTENLRDFYSLLSTSPLVPTKNGDASTFLNASSVLNSTLSGMGGAGGAASMQARRQVEHLMLRLDFNMLLSDPVVETRGERAILAGLA</sequence>
<dbReference type="InterPro" id="IPR040457">
    <property type="entry name" value="GCP_C"/>
</dbReference>
<dbReference type="PANTHER" id="PTHR19302">
    <property type="entry name" value="GAMMA TUBULIN COMPLEX PROTEIN"/>
    <property type="match status" value="1"/>
</dbReference>
<keyword evidence="5 6" id="KW-0206">Cytoskeleton</keyword>
<dbReference type="PANTHER" id="PTHR19302:SF27">
    <property type="entry name" value="GAMMA-TUBULIN COMPLEX COMPONENT 4"/>
    <property type="match status" value="1"/>
</dbReference>
<organism evidence="10 11">
    <name type="scientific">Calocera cornea HHB12733</name>
    <dbReference type="NCBI Taxonomy" id="1353952"/>
    <lineage>
        <taxon>Eukaryota</taxon>
        <taxon>Fungi</taxon>
        <taxon>Dikarya</taxon>
        <taxon>Basidiomycota</taxon>
        <taxon>Agaricomycotina</taxon>
        <taxon>Dacrymycetes</taxon>
        <taxon>Dacrymycetales</taxon>
        <taxon>Dacrymycetaceae</taxon>
        <taxon>Calocera</taxon>
    </lineage>
</organism>
<evidence type="ECO:0000259" key="8">
    <source>
        <dbReference type="Pfam" id="PF04130"/>
    </source>
</evidence>
<feature type="domain" description="Gamma tubulin complex component C-terminal" evidence="8">
    <location>
        <begin position="285"/>
        <end position="694"/>
    </location>
</feature>
<dbReference type="GO" id="GO:0000930">
    <property type="term" value="C:gamma-tubulin complex"/>
    <property type="evidence" value="ECO:0007669"/>
    <property type="project" value="TreeGrafter"/>
</dbReference>
<evidence type="ECO:0000256" key="1">
    <source>
        <dbReference type="ARBA" id="ARBA00004267"/>
    </source>
</evidence>
<dbReference type="Proteomes" id="UP000076842">
    <property type="component" value="Unassembled WGS sequence"/>
</dbReference>
<dbReference type="GO" id="GO:0000278">
    <property type="term" value="P:mitotic cell cycle"/>
    <property type="evidence" value="ECO:0007669"/>
    <property type="project" value="TreeGrafter"/>
</dbReference>
<comment type="subcellular location">
    <subcellularLocation>
        <location evidence="1 6">Cytoplasm</location>
        <location evidence="1 6">Cytoskeleton</location>
        <location evidence="1 6">Microtubule organizing center</location>
    </subcellularLocation>
</comment>
<dbReference type="GO" id="GO:0043015">
    <property type="term" value="F:gamma-tubulin binding"/>
    <property type="evidence" value="ECO:0007669"/>
    <property type="project" value="InterPro"/>
</dbReference>
<evidence type="ECO:0000256" key="2">
    <source>
        <dbReference type="ARBA" id="ARBA00010337"/>
    </source>
</evidence>
<feature type="compositionally biased region" description="Polar residues" evidence="7">
    <location>
        <begin position="510"/>
        <end position="525"/>
    </location>
</feature>
<feature type="domain" description="Gamma tubulin complex component protein N-terminal" evidence="9">
    <location>
        <begin position="4"/>
        <end position="194"/>
    </location>
</feature>
<dbReference type="Gene3D" id="1.20.120.1900">
    <property type="entry name" value="Gamma-tubulin complex, C-terminal domain"/>
    <property type="match status" value="1"/>
</dbReference>
<dbReference type="GO" id="GO:0051321">
    <property type="term" value="P:meiotic cell cycle"/>
    <property type="evidence" value="ECO:0007669"/>
    <property type="project" value="TreeGrafter"/>
</dbReference>
<evidence type="ECO:0000256" key="7">
    <source>
        <dbReference type="SAM" id="MobiDB-lite"/>
    </source>
</evidence>
<dbReference type="GO" id="GO:0000922">
    <property type="term" value="C:spindle pole"/>
    <property type="evidence" value="ECO:0007669"/>
    <property type="project" value="InterPro"/>
</dbReference>
<gene>
    <name evidence="10" type="ORF">CALCODRAFT_438299</name>
</gene>
<dbReference type="GO" id="GO:0051011">
    <property type="term" value="F:microtubule minus-end binding"/>
    <property type="evidence" value="ECO:0007669"/>
    <property type="project" value="TreeGrafter"/>
</dbReference>
<evidence type="ECO:0000256" key="5">
    <source>
        <dbReference type="ARBA" id="ARBA00023212"/>
    </source>
</evidence>
<dbReference type="InterPro" id="IPR007259">
    <property type="entry name" value="GCP"/>
</dbReference>
<dbReference type="GO" id="GO:0051225">
    <property type="term" value="P:spindle assembly"/>
    <property type="evidence" value="ECO:0007669"/>
    <property type="project" value="TreeGrafter"/>
</dbReference>
<dbReference type="GO" id="GO:0005874">
    <property type="term" value="C:microtubule"/>
    <property type="evidence" value="ECO:0007669"/>
    <property type="project" value="UniProtKB-KW"/>
</dbReference>
<dbReference type="InterPro" id="IPR042241">
    <property type="entry name" value="GCP_C_sf"/>
</dbReference>
<dbReference type="GO" id="GO:0007020">
    <property type="term" value="P:microtubule nucleation"/>
    <property type="evidence" value="ECO:0007669"/>
    <property type="project" value="InterPro"/>
</dbReference>
<dbReference type="OrthoDB" id="1608002at2759"/>
<dbReference type="InterPro" id="IPR041470">
    <property type="entry name" value="GCP_N"/>
</dbReference>
<comment type="similarity">
    <text evidence="2 6">Belongs to the TUBGCP family.</text>
</comment>
<dbReference type="GO" id="GO:0031122">
    <property type="term" value="P:cytoplasmic microtubule organization"/>
    <property type="evidence" value="ECO:0007669"/>
    <property type="project" value="TreeGrafter"/>
</dbReference>
<dbReference type="GO" id="GO:0044732">
    <property type="term" value="C:mitotic spindle pole body"/>
    <property type="evidence" value="ECO:0007669"/>
    <property type="project" value="TreeGrafter"/>
</dbReference>
<evidence type="ECO:0000313" key="10">
    <source>
        <dbReference type="EMBL" id="KZT54642.1"/>
    </source>
</evidence>
<evidence type="ECO:0000256" key="6">
    <source>
        <dbReference type="RuleBase" id="RU363050"/>
    </source>
</evidence>
<accession>A0A165EDU0</accession>
<keyword evidence="4 6" id="KW-0493">Microtubule</keyword>
<dbReference type="Pfam" id="PF17681">
    <property type="entry name" value="GCP_N_terminal"/>
    <property type="match status" value="1"/>
</dbReference>
<proteinExistence type="inferred from homology"/>
<keyword evidence="3 6" id="KW-0963">Cytoplasm</keyword>
<dbReference type="InParanoid" id="A0A165EDU0"/>
<dbReference type="Pfam" id="PF04130">
    <property type="entry name" value="GCP_C_terminal"/>
    <property type="match status" value="1"/>
</dbReference>
<evidence type="ECO:0000256" key="4">
    <source>
        <dbReference type="ARBA" id="ARBA00022701"/>
    </source>
</evidence>
<evidence type="ECO:0000313" key="11">
    <source>
        <dbReference type="Proteomes" id="UP000076842"/>
    </source>
</evidence>
<evidence type="ECO:0000256" key="3">
    <source>
        <dbReference type="ARBA" id="ARBA00022490"/>
    </source>
</evidence>
<evidence type="ECO:0000259" key="9">
    <source>
        <dbReference type="Pfam" id="PF17681"/>
    </source>
</evidence>
<dbReference type="EMBL" id="KV424010">
    <property type="protein sequence ID" value="KZT54642.1"/>
    <property type="molecule type" value="Genomic_DNA"/>
</dbReference>
<name>A0A165EDU0_9BASI</name>
<protein>
    <recommendedName>
        <fullName evidence="6">Spindle pole body component</fullName>
    </recommendedName>
</protein>
<feature type="region of interest" description="Disordered" evidence="7">
    <location>
        <begin position="509"/>
        <end position="536"/>
    </location>
</feature>
<dbReference type="STRING" id="1353952.A0A165EDU0"/>
<dbReference type="AlphaFoldDB" id="A0A165EDU0"/>
<reference evidence="10 11" key="1">
    <citation type="journal article" date="2016" name="Mol. Biol. Evol.">
        <title>Comparative Genomics of Early-Diverging Mushroom-Forming Fungi Provides Insights into the Origins of Lignocellulose Decay Capabilities.</title>
        <authorList>
            <person name="Nagy L.G."/>
            <person name="Riley R."/>
            <person name="Tritt A."/>
            <person name="Adam C."/>
            <person name="Daum C."/>
            <person name="Floudas D."/>
            <person name="Sun H."/>
            <person name="Yadav J.S."/>
            <person name="Pangilinan J."/>
            <person name="Larsson K.H."/>
            <person name="Matsuura K."/>
            <person name="Barry K."/>
            <person name="Labutti K."/>
            <person name="Kuo R."/>
            <person name="Ohm R.A."/>
            <person name="Bhattacharya S.S."/>
            <person name="Shirouzu T."/>
            <person name="Yoshinaga Y."/>
            <person name="Martin F.M."/>
            <person name="Grigoriev I.V."/>
            <person name="Hibbett D.S."/>
        </authorList>
    </citation>
    <scope>NUCLEOTIDE SEQUENCE [LARGE SCALE GENOMIC DNA]</scope>
    <source>
        <strain evidence="10 11">HHB12733</strain>
    </source>
</reference>
<keyword evidence="11" id="KW-1185">Reference proteome</keyword>